<evidence type="ECO:0000313" key="5">
    <source>
        <dbReference type="EMBL" id="GAA3673222.1"/>
    </source>
</evidence>
<keyword evidence="1" id="KW-0805">Transcription regulation</keyword>
<feature type="domain" description="Cyclic nucleotide-binding" evidence="4">
    <location>
        <begin position="1"/>
        <end position="100"/>
    </location>
</feature>
<protein>
    <recommendedName>
        <fullName evidence="4">Cyclic nucleotide-binding domain-containing protein</fullName>
    </recommendedName>
</protein>
<dbReference type="PANTHER" id="PTHR24567:SF26">
    <property type="entry name" value="REGULATORY PROTEIN YEIL"/>
    <property type="match status" value="1"/>
</dbReference>
<comment type="caution">
    <text evidence="5">The sequence shown here is derived from an EMBL/GenBank/DDBJ whole genome shotgun (WGS) entry which is preliminary data.</text>
</comment>
<dbReference type="InterPro" id="IPR036388">
    <property type="entry name" value="WH-like_DNA-bd_sf"/>
</dbReference>
<reference evidence="6" key="1">
    <citation type="journal article" date="2019" name="Int. J. Syst. Evol. Microbiol.">
        <title>The Global Catalogue of Microorganisms (GCM) 10K type strain sequencing project: providing services to taxonomists for standard genome sequencing and annotation.</title>
        <authorList>
            <consortium name="The Broad Institute Genomics Platform"/>
            <consortium name="The Broad Institute Genome Sequencing Center for Infectious Disease"/>
            <person name="Wu L."/>
            <person name="Ma J."/>
        </authorList>
    </citation>
    <scope>NUCLEOTIDE SEQUENCE [LARGE SCALE GENOMIC DNA]</scope>
    <source>
        <strain evidence="6">JCM 16904</strain>
    </source>
</reference>
<dbReference type="InterPro" id="IPR018490">
    <property type="entry name" value="cNMP-bd_dom_sf"/>
</dbReference>
<organism evidence="5 6">
    <name type="scientific">Nonomuraea antimicrobica</name>
    <dbReference type="NCBI Taxonomy" id="561173"/>
    <lineage>
        <taxon>Bacteria</taxon>
        <taxon>Bacillati</taxon>
        <taxon>Actinomycetota</taxon>
        <taxon>Actinomycetes</taxon>
        <taxon>Streptosporangiales</taxon>
        <taxon>Streptosporangiaceae</taxon>
        <taxon>Nonomuraea</taxon>
    </lineage>
</organism>
<gene>
    <name evidence="5" type="ORF">GCM10022224_041850</name>
</gene>
<dbReference type="Proteomes" id="UP001500902">
    <property type="component" value="Unassembled WGS sequence"/>
</dbReference>
<dbReference type="CDD" id="cd00038">
    <property type="entry name" value="CAP_ED"/>
    <property type="match status" value="1"/>
</dbReference>
<dbReference type="InterPro" id="IPR050397">
    <property type="entry name" value="Env_Response_Regulators"/>
</dbReference>
<evidence type="ECO:0000256" key="2">
    <source>
        <dbReference type="ARBA" id="ARBA00023125"/>
    </source>
</evidence>
<dbReference type="InterPro" id="IPR014710">
    <property type="entry name" value="RmlC-like_jellyroll"/>
</dbReference>
<dbReference type="EMBL" id="BAAAZP010000081">
    <property type="protein sequence ID" value="GAA3673222.1"/>
    <property type="molecule type" value="Genomic_DNA"/>
</dbReference>
<dbReference type="Gene3D" id="2.60.120.10">
    <property type="entry name" value="Jelly Rolls"/>
    <property type="match status" value="1"/>
</dbReference>
<keyword evidence="6" id="KW-1185">Reference proteome</keyword>
<evidence type="ECO:0000256" key="1">
    <source>
        <dbReference type="ARBA" id="ARBA00023015"/>
    </source>
</evidence>
<evidence type="ECO:0000313" key="6">
    <source>
        <dbReference type="Proteomes" id="UP001500902"/>
    </source>
</evidence>
<keyword evidence="3" id="KW-0804">Transcription</keyword>
<dbReference type="Pfam" id="PF00027">
    <property type="entry name" value="cNMP_binding"/>
    <property type="match status" value="1"/>
</dbReference>
<dbReference type="PANTHER" id="PTHR24567">
    <property type="entry name" value="CRP FAMILY TRANSCRIPTIONAL REGULATORY PROTEIN"/>
    <property type="match status" value="1"/>
</dbReference>
<sequence>MNTTPEREVWEELIANSRRVRYRAKELILRQGEPGNHVVIILDGQVKVQRVESNGECNVLAFRGSQEVLGRTAVLWRRRRFASVEALSSCQVACVPADVYCTAMARTALAAQAVAHAHERLLESMVVQGNGHPSTRLAFALARLAERSQGDARPDERAVLCFTRLDLSRHLGVGRNTLSELLKQLEPFGVDTGRNSITITDLPALRAFASELEI</sequence>
<dbReference type="SMART" id="SM00100">
    <property type="entry name" value="cNMP"/>
    <property type="match status" value="1"/>
</dbReference>
<keyword evidence="2" id="KW-0238">DNA-binding</keyword>
<proteinExistence type="predicted"/>
<dbReference type="SUPFAM" id="SSF46785">
    <property type="entry name" value="Winged helix' DNA-binding domain"/>
    <property type="match status" value="1"/>
</dbReference>
<dbReference type="InterPro" id="IPR000595">
    <property type="entry name" value="cNMP-bd_dom"/>
</dbReference>
<dbReference type="SUPFAM" id="SSF51206">
    <property type="entry name" value="cAMP-binding domain-like"/>
    <property type="match status" value="1"/>
</dbReference>
<accession>A0ABP7C0F4</accession>
<dbReference type="Pfam" id="PF13545">
    <property type="entry name" value="HTH_Crp_2"/>
    <property type="match status" value="1"/>
</dbReference>
<evidence type="ECO:0000259" key="4">
    <source>
        <dbReference type="PROSITE" id="PS50042"/>
    </source>
</evidence>
<dbReference type="RefSeq" id="WP_344880312.1">
    <property type="nucleotide sequence ID" value="NZ_BAAAZP010000081.1"/>
</dbReference>
<dbReference type="PROSITE" id="PS50042">
    <property type="entry name" value="CNMP_BINDING_3"/>
    <property type="match status" value="1"/>
</dbReference>
<dbReference type="InterPro" id="IPR012318">
    <property type="entry name" value="HTH_CRP"/>
</dbReference>
<dbReference type="Gene3D" id="1.10.10.10">
    <property type="entry name" value="Winged helix-like DNA-binding domain superfamily/Winged helix DNA-binding domain"/>
    <property type="match status" value="1"/>
</dbReference>
<name>A0ABP7C0F4_9ACTN</name>
<dbReference type="InterPro" id="IPR036390">
    <property type="entry name" value="WH_DNA-bd_sf"/>
</dbReference>
<evidence type="ECO:0000256" key="3">
    <source>
        <dbReference type="ARBA" id="ARBA00023163"/>
    </source>
</evidence>